<dbReference type="AlphaFoldDB" id="A0AA38BVG9"/>
<protein>
    <submittedName>
        <fullName evidence="1">Uncharacterized protein</fullName>
    </submittedName>
</protein>
<feature type="non-terminal residue" evidence="1">
    <location>
        <position position="1"/>
    </location>
</feature>
<gene>
    <name evidence="1" type="ORF">KI387_032463</name>
</gene>
<dbReference type="EMBL" id="JAHRHJ020003813">
    <property type="protein sequence ID" value="KAH9288346.1"/>
    <property type="molecule type" value="Genomic_DNA"/>
</dbReference>
<evidence type="ECO:0000313" key="2">
    <source>
        <dbReference type="Proteomes" id="UP000824469"/>
    </source>
</evidence>
<evidence type="ECO:0000313" key="1">
    <source>
        <dbReference type="EMBL" id="KAH9288346.1"/>
    </source>
</evidence>
<sequence length="87" mass="8992">ADDAMFWVVDEGMVETSGVIEVANAGVVDEGMVETSGVIEVTDVAVKDGVRPSCGTTGDRMSEVTVVRSGAKTEALIRDGGKDMGMP</sequence>
<organism evidence="1 2">
    <name type="scientific">Taxus chinensis</name>
    <name type="common">Chinese yew</name>
    <name type="synonym">Taxus wallichiana var. chinensis</name>
    <dbReference type="NCBI Taxonomy" id="29808"/>
    <lineage>
        <taxon>Eukaryota</taxon>
        <taxon>Viridiplantae</taxon>
        <taxon>Streptophyta</taxon>
        <taxon>Embryophyta</taxon>
        <taxon>Tracheophyta</taxon>
        <taxon>Spermatophyta</taxon>
        <taxon>Pinopsida</taxon>
        <taxon>Pinidae</taxon>
        <taxon>Conifers II</taxon>
        <taxon>Cupressales</taxon>
        <taxon>Taxaceae</taxon>
        <taxon>Taxus</taxon>
    </lineage>
</organism>
<proteinExistence type="predicted"/>
<name>A0AA38BVG9_TAXCH</name>
<dbReference type="Proteomes" id="UP000824469">
    <property type="component" value="Unassembled WGS sequence"/>
</dbReference>
<comment type="caution">
    <text evidence="1">The sequence shown here is derived from an EMBL/GenBank/DDBJ whole genome shotgun (WGS) entry which is preliminary data.</text>
</comment>
<reference evidence="1 2" key="1">
    <citation type="journal article" date="2021" name="Nat. Plants">
        <title>The Taxus genome provides insights into paclitaxel biosynthesis.</title>
        <authorList>
            <person name="Xiong X."/>
            <person name="Gou J."/>
            <person name="Liao Q."/>
            <person name="Li Y."/>
            <person name="Zhou Q."/>
            <person name="Bi G."/>
            <person name="Li C."/>
            <person name="Du R."/>
            <person name="Wang X."/>
            <person name="Sun T."/>
            <person name="Guo L."/>
            <person name="Liang H."/>
            <person name="Lu P."/>
            <person name="Wu Y."/>
            <person name="Zhang Z."/>
            <person name="Ro D.K."/>
            <person name="Shang Y."/>
            <person name="Huang S."/>
            <person name="Yan J."/>
        </authorList>
    </citation>
    <scope>NUCLEOTIDE SEQUENCE [LARGE SCALE GENOMIC DNA]</scope>
    <source>
        <strain evidence="1">Ta-2019</strain>
    </source>
</reference>
<keyword evidence="2" id="KW-1185">Reference proteome</keyword>
<accession>A0AA38BVG9</accession>